<feature type="compositionally biased region" description="Polar residues" evidence="1">
    <location>
        <begin position="150"/>
        <end position="165"/>
    </location>
</feature>
<dbReference type="EMBL" id="KZ857445">
    <property type="protein sequence ID" value="RDX44799.1"/>
    <property type="molecule type" value="Genomic_DNA"/>
</dbReference>
<dbReference type="Proteomes" id="UP000256964">
    <property type="component" value="Unassembled WGS sequence"/>
</dbReference>
<accession>A0A371CWZ7</accession>
<reference evidence="2 3" key="1">
    <citation type="journal article" date="2018" name="Biotechnol. Biofuels">
        <title>Integrative visual omics of the white-rot fungus Polyporus brumalis exposes the biotechnological potential of its oxidative enzymes for delignifying raw plant biomass.</title>
        <authorList>
            <person name="Miyauchi S."/>
            <person name="Rancon A."/>
            <person name="Drula E."/>
            <person name="Hage H."/>
            <person name="Chaduli D."/>
            <person name="Favel A."/>
            <person name="Grisel S."/>
            <person name="Henrissat B."/>
            <person name="Herpoel-Gimbert I."/>
            <person name="Ruiz-Duenas F.J."/>
            <person name="Chevret D."/>
            <person name="Hainaut M."/>
            <person name="Lin J."/>
            <person name="Wang M."/>
            <person name="Pangilinan J."/>
            <person name="Lipzen A."/>
            <person name="Lesage-Meessen L."/>
            <person name="Navarro D."/>
            <person name="Riley R."/>
            <person name="Grigoriev I.V."/>
            <person name="Zhou S."/>
            <person name="Raouche S."/>
            <person name="Rosso M.N."/>
        </authorList>
    </citation>
    <scope>NUCLEOTIDE SEQUENCE [LARGE SCALE GENOMIC DNA]</scope>
    <source>
        <strain evidence="2 3">BRFM 1820</strain>
    </source>
</reference>
<evidence type="ECO:0000256" key="1">
    <source>
        <dbReference type="SAM" id="MobiDB-lite"/>
    </source>
</evidence>
<feature type="region of interest" description="Disordered" evidence="1">
    <location>
        <begin position="21"/>
        <end position="65"/>
    </location>
</feature>
<evidence type="ECO:0000313" key="2">
    <source>
        <dbReference type="EMBL" id="RDX44799.1"/>
    </source>
</evidence>
<evidence type="ECO:0000313" key="3">
    <source>
        <dbReference type="Proteomes" id="UP000256964"/>
    </source>
</evidence>
<protein>
    <submittedName>
        <fullName evidence="2">Uncharacterized protein</fullName>
    </submittedName>
</protein>
<gene>
    <name evidence="2" type="ORF">OH76DRAFT_1039899</name>
</gene>
<proteinExistence type="predicted"/>
<keyword evidence="3" id="KW-1185">Reference proteome</keyword>
<organism evidence="2 3">
    <name type="scientific">Lentinus brumalis</name>
    <dbReference type="NCBI Taxonomy" id="2498619"/>
    <lineage>
        <taxon>Eukaryota</taxon>
        <taxon>Fungi</taxon>
        <taxon>Dikarya</taxon>
        <taxon>Basidiomycota</taxon>
        <taxon>Agaricomycotina</taxon>
        <taxon>Agaricomycetes</taxon>
        <taxon>Polyporales</taxon>
        <taxon>Polyporaceae</taxon>
        <taxon>Lentinus</taxon>
    </lineage>
</organism>
<name>A0A371CWZ7_9APHY</name>
<feature type="region of interest" description="Disordered" evidence="1">
    <location>
        <begin position="147"/>
        <end position="182"/>
    </location>
</feature>
<dbReference type="AlphaFoldDB" id="A0A371CWZ7"/>
<sequence length="182" mass="20300">MRIKAASWCTNQRLRLTRSGFPYVPHPNKRRPIPSCDRTTDPVPLPSRRACSVGSTRTPHPYTAPNAAYRVRGPGCGHTPRAPPNAAAWFSVRIFRSSTLPATILRLPFPRHVRYAGRKYPEIHSLAPAWPPPLCAVPRARVWGLRHSRTSQTTDGPSQKGSGSLESRRVAPRPAFRSLQPF</sequence>